<dbReference type="CDD" id="cd00067">
    <property type="entry name" value="GAL4"/>
    <property type="match status" value="1"/>
</dbReference>
<evidence type="ECO:0000313" key="6">
    <source>
        <dbReference type="Proteomes" id="UP000001294"/>
    </source>
</evidence>
<feature type="compositionally biased region" description="Basic residues" evidence="4">
    <location>
        <begin position="567"/>
        <end position="579"/>
    </location>
</feature>
<dbReference type="InterPro" id="IPR001138">
    <property type="entry name" value="Zn2Cys6_DnaBD"/>
</dbReference>
<keyword evidence="1" id="KW-0805">Transcription regulation</keyword>
<protein>
    <submittedName>
        <fullName evidence="5">C6 finger domain protein, putative</fullName>
    </submittedName>
</protein>
<feature type="region of interest" description="Disordered" evidence="4">
    <location>
        <begin position="459"/>
        <end position="598"/>
    </location>
</feature>
<feature type="compositionally biased region" description="Low complexity" evidence="4">
    <location>
        <begin position="332"/>
        <end position="343"/>
    </location>
</feature>
<keyword evidence="2" id="KW-0804">Transcription</keyword>
<feature type="region of interest" description="Disordered" evidence="4">
    <location>
        <begin position="1"/>
        <end position="34"/>
    </location>
</feature>
<proteinExistence type="predicted"/>
<feature type="region of interest" description="Disordered" evidence="4">
    <location>
        <begin position="222"/>
        <end position="272"/>
    </location>
</feature>
<feature type="compositionally biased region" description="Basic and acidic residues" evidence="4">
    <location>
        <begin position="459"/>
        <end position="476"/>
    </location>
</feature>
<evidence type="ECO:0000256" key="1">
    <source>
        <dbReference type="ARBA" id="ARBA00023015"/>
    </source>
</evidence>
<dbReference type="GO" id="GO:0008270">
    <property type="term" value="F:zinc ion binding"/>
    <property type="evidence" value="ECO:0007669"/>
    <property type="project" value="InterPro"/>
</dbReference>
<evidence type="ECO:0000256" key="3">
    <source>
        <dbReference type="ARBA" id="ARBA00023242"/>
    </source>
</evidence>
<dbReference type="Proteomes" id="UP000001294">
    <property type="component" value="Unassembled WGS sequence"/>
</dbReference>
<keyword evidence="3" id="KW-0539">Nucleus</keyword>
<dbReference type="AlphaFoldDB" id="B6QBH9"/>
<accession>B6QBH9</accession>
<evidence type="ECO:0000256" key="4">
    <source>
        <dbReference type="SAM" id="MobiDB-lite"/>
    </source>
</evidence>
<dbReference type="EMBL" id="DS995900">
    <property type="protein sequence ID" value="EEA25455.1"/>
    <property type="molecule type" value="Genomic_DNA"/>
</dbReference>
<feature type="region of interest" description="Disordered" evidence="4">
    <location>
        <begin position="610"/>
        <end position="663"/>
    </location>
</feature>
<feature type="compositionally biased region" description="Polar residues" evidence="4">
    <location>
        <begin position="21"/>
        <end position="34"/>
    </location>
</feature>
<evidence type="ECO:0000256" key="2">
    <source>
        <dbReference type="ARBA" id="ARBA00023163"/>
    </source>
</evidence>
<dbReference type="VEuPathDB" id="FungiDB:PMAA_065630"/>
<dbReference type="GO" id="GO:0000981">
    <property type="term" value="F:DNA-binding transcription factor activity, RNA polymerase II-specific"/>
    <property type="evidence" value="ECO:0007669"/>
    <property type="project" value="InterPro"/>
</dbReference>
<evidence type="ECO:0000313" key="5">
    <source>
        <dbReference type="EMBL" id="EEA25455.1"/>
    </source>
</evidence>
<dbReference type="OrthoDB" id="5422841at2759"/>
<dbReference type="PhylomeDB" id="B6QBH9"/>
<name>B6QBH9_TALMQ</name>
<feature type="region of interest" description="Disordered" evidence="4">
    <location>
        <begin position="329"/>
        <end position="398"/>
    </location>
</feature>
<dbReference type="HOGENOM" id="CLU_021917_0_0_1"/>
<feature type="compositionally biased region" description="Basic and acidic residues" evidence="4">
    <location>
        <begin position="642"/>
        <end position="663"/>
    </location>
</feature>
<sequence length="663" mass="74796">MESRTVTAELPSHKRPRSPSGDYSPTVSKMPKTQSNSLHINYLARQYPDNLPLVSTDDSLPNILRLIGEYDGVLQRHESIAGNLGACPLGPILMKRFERLFEGPPRVLKSNGKEGTNVTWLDVVEFAKSKPEQFNLEKTRNGIRVCQFYTKQCRVEISEEDYVLIASGMPQKLIPPQPIDEDEEKEVGVLEILEKNLQQITAMADSAAARARQLSYRLKSRRNAIVTRRENDRNKYSQSPPLHEHGNNTDAAVNGTGFANPPSPSGGFVAVNTGRPVEAGEEHPSLSSQFMLNHPNTDNITIINGTNIKGASPTTRAELLKKFLTTADRAGRSGQQEGEGSSSLPRQSSRTGPRRSEASELPPVLFNNSTGTVAIPNTPPSLLPQPKSVNHHERDDGGPFKLEMVARMEDLQRGERILPPCDRCRRLHMDCLKNLTACMGCTKKHAKCSWKDVKEEELRDLQSRQPRTHDEQRDFARPTAPDTNNPQDEHSAEHSHPHHSSNVYPPHDNHAEPHPNPHNALVLAQSEPPSHPYSQHQTSREHATAPRRANSDVHIMLNHDQNPENHHQHHHHPQQHQHQPHQPPTQHQHQPQHNRRSSFHHRNILHDTNAINNSNTHHRNTHHRDTDNDPDANSRLMQAIKDTVDHHNTRVQVGREKHIRDGE</sequence>
<gene>
    <name evidence="5" type="ORF">PMAA_065630</name>
</gene>
<keyword evidence="6" id="KW-1185">Reference proteome</keyword>
<reference evidence="6" key="1">
    <citation type="journal article" date="2015" name="Genome Announc.">
        <title>Genome sequence of the AIDS-associated pathogen Penicillium marneffei (ATCC18224) and its near taxonomic relative Talaromyces stipitatus (ATCC10500).</title>
        <authorList>
            <person name="Nierman W.C."/>
            <person name="Fedorova-Abrams N.D."/>
            <person name="Andrianopoulos A."/>
        </authorList>
    </citation>
    <scope>NUCLEOTIDE SEQUENCE [LARGE SCALE GENOMIC DNA]</scope>
    <source>
        <strain evidence="6">ATCC 18224 / CBS 334.59 / QM 7333</strain>
    </source>
</reference>
<organism evidence="5 6">
    <name type="scientific">Talaromyces marneffei (strain ATCC 18224 / CBS 334.59 / QM 7333)</name>
    <name type="common">Penicillium marneffei</name>
    <dbReference type="NCBI Taxonomy" id="441960"/>
    <lineage>
        <taxon>Eukaryota</taxon>
        <taxon>Fungi</taxon>
        <taxon>Dikarya</taxon>
        <taxon>Ascomycota</taxon>
        <taxon>Pezizomycotina</taxon>
        <taxon>Eurotiomycetes</taxon>
        <taxon>Eurotiomycetidae</taxon>
        <taxon>Eurotiales</taxon>
        <taxon>Trichocomaceae</taxon>
        <taxon>Talaromyces</taxon>
        <taxon>Talaromyces sect. Talaromyces</taxon>
    </lineage>
</organism>
<dbReference type="STRING" id="441960.B6QBH9"/>